<evidence type="ECO:0000256" key="2">
    <source>
        <dbReference type="ARBA" id="ARBA00022670"/>
    </source>
</evidence>
<evidence type="ECO:0000256" key="5">
    <source>
        <dbReference type="ARBA" id="ARBA00022833"/>
    </source>
</evidence>
<dbReference type="EMBL" id="DS985244">
    <property type="protein sequence ID" value="EDV26136.1"/>
    <property type="molecule type" value="Genomic_DNA"/>
</dbReference>
<keyword evidence="11" id="KW-1185">Reference proteome</keyword>
<dbReference type="GO" id="GO:0016485">
    <property type="term" value="P:protein processing"/>
    <property type="evidence" value="ECO:0000318"/>
    <property type="project" value="GO_Central"/>
</dbReference>
<sequence>MLSHYITKSRLVYSTNRLLQNNSGRGNQTIKTRSGCGDESEIDCWAVVISILLIIIIFMIVIVTIYMTVVKYQRKHTSTDCNSTQIDGQNKIHNITATLNLSVNPCENFYRYACDRYIENNRLLQNYTHWSPFDEILKGNFLLVQQSILNLTEEKLNSSKANCSHPTKNISLYKLRQFYDSCINLTTIDRMDSWPLLDLIQQLLPHNHRHGINSTLSKHGSHVKKQSPTKHFHRILTLSMKWNVPTLFQFVIHTDGRNSSREILQIHPPKLEFFNLTYYDDPGKIQVYRNYLRQVWQHLQSTWHTSISLMDLDDIIQIEQTIVKLMNNEKKKIQRIPIIKIQKELCSKVNWIEVLESIAQIKIASHLEVEIYNEDYFRNMCKLIEAIDKHVFSNFVVWRSISSFIPYLSTPLVKLKDDFTTAINGYPKSIQPRWKMCIKWSDENFGVITSSLFVQANQVKLEKIKMVEKIVNEIKTLLLSKVEESHWLGARLKGEMLTKIHGISSMIGFPEWILNDTGLLNQYSEVRVKQDCFFENIMNVKAFNFKAKLSTIAKPTEIGRRWLINIDSNNALYYRAWNSIGIKHDRYGNIMTWLDNDILKNYISRIQCFANQYSSYKLDEKHMNGNLTVSENIADSEGLKLAYKAYEINLNQAENSPCGNAEKNDFTRKQLFFIHYAQSMCRTSLLNYLLNFEMTELHSPNVFRVIGSLSNLHEFADVFDCQANSPMNPKDKCLLL</sequence>
<dbReference type="PANTHER" id="PTHR11733">
    <property type="entry name" value="ZINC METALLOPROTEASE FAMILY M13 NEPRILYSIN-RELATED"/>
    <property type="match status" value="1"/>
</dbReference>
<dbReference type="GO" id="GO:0046872">
    <property type="term" value="F:metal ion binding"/>
    <property type="evidence" value="ECO:0007669"/>
    <property type="project" value="UniProtKB-KW"/>
</dbReference>
<evidence type="ECO:0000256" key="3">
    <source>
        <dbReference type="ARBA" id="ARBA00022723"/>
    </source>
</evidence>
<reference evidence="10 11" key="1">
    <citation type="journal article" date="2008" name="Nature">
        <title>The Trichoplax genome and the nature of placozoans.</title>
        <authorList>
            <person name="Srivastava M."/>
            <person name="Begovic E."/>
            <person name="Chapman J."/>
            <person name="Putnam N.H."/>
            <person name="Hellsten U."/>
            <person name="Kawashima T."/>
            <person name="Kuo A."/>
            <person name="Mitros T."/>
            <person name="Salamov A."/>
            <person name="Carpenter M.L."/>
            <person name="Signorovitch A.Y."/>
            <person name="Moreno M.A."/>
            <person name="Kamm K."/>
            <person name="Grimwood J."/>
            <person name="Schmutz J."/>
            <person name="Shapiro H."/>
            <person name="Grigoriev I.V."/>
            <person name="Buss L.W."/>
            <person name="Schierwater B."/>
            <person name="Dellaporta S.L."/>
            <person name="Rokhsar D.S."/>
        </authorList>
    </citation>
    <scope>NUCLEOTIDE SEQUENCE [LARGE SCALE GENOMIC DNA]</scope>
    <source>
        <strain evidence="10 11">Grell-BS-1999</strain>
    </source>
</reference>
<dbReference type="eggNOG" id="KOG3624">
    <property type="taxonomic scope" value="Eukaryota"/>
</dbReference>
<dbReference type="Gene3D" id="3.40.390.10">
    <property type="entry name" value="Collagenase (Catalytic Domain)"/>
    <property type="match status" value="2"/>
</dbReference>
<name>B3RTH8_TRIAD</name>
<dbReference type="PhylomeDB" id="B3RTH8"/>
<dbReference type="Proteomes" id="UP000009022">
    <property type="component" value="Unassembled WGS sequence"/>
</dbReference>
<keyword evidence="2" id="KW-0645">Protease</keyword>
<dbReference type="RefSeq" id="XP_002112169.1">
    <property type="nucleotide sequence ID" value="XM_002112133.1"/>
</dbReference>
<feature type="domain" description="Peptidase M13 N-terminal" evidence="9">
    <location>
        <begin position="105"/>
        <end position="510"/>
    </location>
</feature>
<evidence type="ECO:0000256" key="4">
    <source>
        <dbReference type="ARBA" id="ARBA00022801"/>
    </source>
</evidence>
<evidence type="ECO:0000313" key="11">
    <source>
        <dbReference type="Proteomes" id="UP000009022"/>
    </source>
</evidence>
<dbReference type="Pfam" id="PF01431">
    <property type="entry name" value="Peptidase_M13"/>
    <property type="match status" value="1"/>
</dbReference>
<evidence type="ECO:0000256" key="7">
    <source>
        <dbReference type="SAM" id="Phobius"/>
    </source>
</evidence>
<dbReference type="InParanoid" id="B3RTH8"/>
<dbReference type="HOGENOM" id="CLU_006187_4_3_1"/>
<dbReference type="GeneID" id="6753382"/>
<accession>B3RTH8</accession>
<dbReference type="InterPro" id="IPR018497">
    <property type="entry name" value="Peptidase_M13_C"/>
</dbReference>
<feature type="domain" description="Peptidase M13 C-terminal" evidence="8">
    <location>
        <begin position="578"/>
        <end position="733"/>
    </location>
</feature>
<evidence type="ECO:0000256" key="1">
    <source>
        <dbReference type="ARBA" id="ARBA00001947"/>
    </source>
</evidence>
<dbReference type="GO" id="GO:0004222">
    <property type="term" value="F:metalloendopeptidase activity"/>
    <property type="evidence" value="ECO:0000318"/>
    <property type="project" value="GO_Central"/>
</dbReference>
<protein>
    <recommendedName>
        <fullName evidence="12">Peptidase M13 N-terminal domain-containing protein</fullName>
    </recommendedName>
</protein>
<evidence type="ECO:0000256" key="6">
    <source>
        <dbReference type="ARBA" id="ARBA00023049"/>
    </source>
</evidence>
<dbReference type="OMA" id="QPGHFTS"/>
<dbReference type="AlphaFoldDB" id="B3RTH8"/>
<organism evidence="10 11">
    <name type="scientific">Trichoplax adhaerens</name>
    <name type="common">Trichoplax reptans</name>
    <dbReference type="NCBI Taxonomy" id="10228"/>
    <lineage>
        <taxon>Eukaryota</taxon>
        <taxon>Metazoa</taxon>
        <taxon>Placozoa</taxon>
        <taxon>Uniplacotomia</taxon>
        <taxon>Trichoplacea</taxon>
        <taxon>Trichoplacidae</taxon>
        <taxon>Trichoplax</taxon>
    </lineage>
</organism>
<keyword evidence="6" id="KW-0482">Metalloprotease</keyword>
<dbReference type="CTD" id="6753382"/>
<dbReference type="InterPro" id="IPR008753">
    <property type="entry name" value="Peptidase_M13_N"/>
</dbReference>
<dbReference type="KEGG" id="tad:TRIADDRAFT_55930"/>
<dbReference type="PANTHER" id="PTHR11733:SF240">
    <property type="entry name" value="GH14155P-RELATED"/>
    <property type="match status" value="1"/>
</dbReference>
<proteinExistence type="predicted"/>
<keyword evidence="7" id="KW-0812">Transmembrane</keyword>
<keyword evidence="4" id="KW-0378">Hydrolase</keyword>
<dbReference type="PROSITE" id="PS51885">
    <property type="entry name" value="NEPRILYSIN"/>
    <property type="match status" value="1"/>
</dbReference>
<dbReference type="CDD" id="cd08662">
    <property type="entry name" value="M13"/>
    <property type="match status" value="1"/>
</dbReference>
<evidence type="ECO:0008006" key="12">
    <source>
        <dbReference type="Google" id="ProtNLM"/>
    </source>
</evidence>
<keyword evidence="7" id="KW-1133">Transmembrane helix</keyword>
<keyword evidence="3" id="KW-0479">Metal-binding</keyword>
<dbReference type="InterPro" id="IPR000718">
    <property type="entry name" value="Peptidase_M13"/>
</dbReference>
<keyword evidence="5" id="KW-0862">Zinc</keyword>
<dbReference type="Pfam" id="PF05649">
    <property type="entry name" value="Peptidase_M13_N"/>
    <property type="match status" value="1"/>
</dbReference>
<dbReference type="SUPFAM" id="SSF55486">
    <property type="entry name" value="Metalloproteases ('zincins'), catalytic domain"/>
    <property type="match status" value="1"/>
</dbReference>
<evidence type="ECO:0000313" key="10">
    <source>
        <dbReference type="EMBL" id="EDV26136.1"/>
    </source>
</evidence>
<dbReference type="InterPro" id="IPR024079">
    <property type="entry name" value="MetalloPept_cat_dom_sf"/>
</dbReference>
<gene>
    <name evidence="10" type="ORF">TRIADDRAFT_55930</name>
</gene>
<evidence type="ECO:0000259" key="9">
    <source>
        <dbReference type="Pfam" id="PF05649"/>
    </source>
</evidence>
<comment type="cofactor">
    <cofactor evidence="1">
        <name>Zn(2+)</name>
        <dbReference type="ChEBI" id="CHEBI:29105"/>
    </cofactor>
</comment>
<evidence type="ECO:0000259" key="8">
    <source>
        <dbReference type="Pfam" id="PF01431"/>
    </source>
</evidence>
<feature type="transmembrane region" description="Helical" evidence="7">
    <location>
        <begin position="45"/>
        <end position="69"/>
    </location>
</feature>
<keyword evidence="7" id="KW-0472">Membrane</keyword>
<dbReference type="OrthoDB" id="6475849at2759"/>
<dbReference type="GO" id="GO:0005886">
    <property type="term" value="C:plasma membrane"/>
    <property type="evidence" value="ECO:0000318"/>
    <property type="project" value="GO_Central"/>
</dbReference>